<evidence type="ECO:0000313" key="1">
    <source>
        <dbReference type="EMBL" id="AUD04130.1"/>
    </source>
</evidence>
<name>A0A2K8Z2M1_9BACT</name>
<dbReference type="KEGG" id="spir:CWM47_21220"/>
<gene>
    <name evidence="1" type="ORF">CWM47_21220</name>
</gene>
<evidence type="ECO:0008006" key="3">
    <source>
        <dbReference type="Google" id="ProtNLM"/>
    </source>
</evidence>
<dbReference type="Proteomes" id="UP000232883">
    <property type="component" value="Chromosome"/>
</dbReference>
<dbReference type="AlphaFoldDB" id="A0A2K8Z2M1"/>
<sequence>MRLSVINNKYQRVIKRSFAHQLLTSGYQQKDNQFYLKSDQVGKLVTIQRDLTHSYYHQVAIFTIRVQILSDDVWELTHPGQELPVFPFEGYPYSVFDRNLGQFYGKKRGTQWLALDATAPEQIMISYLNNLILTRILPYLNQFNSVDDILQECERMGFSHLRMLLLARLGRKEEARAELKKLIASRHQLGFRTNIVNVAQRLGII</sequence>
<dbReference type="Pfam" id="PF14137">
    <property type="entry name" value="DUF4304"/>
    <property type="match status" value="1"/>
</dbReference>
<organism evidence="1 2">
    <name type="scientific">Spirosoma pollinicola</name>
    <dbReference type="NCBI Taxonomy" id="2057025"/>
    <lineage>
        <taxon>Bacteria</taxon>
        <taxon>Pseudomonadati</taxon>
        <taxon>Bacteroidota</taxon>
        <taxon>Cytophagia</taxon>
        <taxon>Cytophagales</taxon>
        <taxon>Cytophagaceae</taxon>
        <taxon>Spirosoma</taxon>
    </lineage>
</organism>
<proteinExistence type="predicted"/>
<dbReference type="EMBL" id="CP025096">
    <property type="protein sequence ID" value="AUD04130.1"/>
    <property type="molecule type" value="Genomic_DNA"/>
</dbReference>
<dbReference type="RefSeq" id="WP_100990196.1">
    <property type="nucleotide sequence ID" value="NZ_CP025096.1"/>
</dbReference>
<evidence type="ECO:0000313" key="2">
    <source>
        <dbReference type="Proteomes" id="UP000232883"/>
    </source>
</evidence>
<accession>A0A2K8Z2M1</accession>
<protein>
    <recommendedName>
        <fullName evidence="3">DUF4304 domain-containing protein</fullName>
    </recommendedName>
</protein>
<reference evidence="1 2" key="1">
    <citation type="submission" date="2017-11" db="EMBL/GenBank/DDBJ databases">
        <title>Taxonomic description and genome sequences of Spirosoma HA7 sp. nov., isolated from pollen microhabitat of Corylus avellana.</title>
        <authorList>
            <person name="Ambika Manirajan B."/>
            <person name="Suarez C."/>
            <person name="Ratering S."/>
            <person name="Geissler-Plaum R."/>
            <person name="Cardinale M."/>
            <person name="Sylvia S."/>
        </authorList>
    </citation>
    <scope>NUCLEOTIDE SEQUENCE [LARGE SCALE GENOMIC DNA]</scope>
    <source>
        <strain evidence="1 2">HA7</strain>
    </source>
</reference>
<keyword evidence="2" id="KW-1185">Reference proteome</keyword>
<dbReference type="InterPro" id="IPR025412">
    <property type="entry name" value="DUF4304"/>
</dbReference>